<gene>
    <name evidence="1" type="ORF">TcWFU_004626</name>
</gene>
<accession>A0ABR4QH11</accession>
<sequence>MDVVPDVVKKEIESLDRGILVLQRMKALPDIEKVEFIRRLRTKNDSILDFLLTIAKMEQVAGNPANWNLRTVLNYIFKSVVTRIPGVFDFARSICKRRRNVIWRSWMN</sequence>
<organism evidence="1 2">
    <name type="scientific">Taenia crassiceps</name>
    <dbReference type="NCBI Taxonomy" id="6207"/>
    <lineage>
        <taxon>Eukaryota</taxon>
        <taxon>Metazoa</taxon>
        <taxon>Spiralia</taxon>
        <taxon>Lophotrochozoa</taxon>
        <taxon>Platyhelminthes</taxon>
        <taxon>Cestoda</taxon>
        <taxon>Eucestoda</taxon>
        <taxon>Cyclophyllidea</taxon>
        <taxon>Taeniidae</taxon>
        <taxon>Taenia</taxon>
    </lineage>
</organism>
<evidence type="ECO:0000313" key="1">
    <source>
        <dbReference type="EMBL" id="KAL5108867.1"/>
    </source>
</evidence>
<keyword evidence="2" id="KW-1185">Reference proteome</keyword>
<protein>
    <submittedName>
        <fullName evidence="1">Uncharacterized protein</fullName>
    </submittedName>
</protein>
<proteinExistence type="predicted"/>
<dbReference type="Proteomes" id="UP001651158">
    <property type="component" value="Unassembled WGS sequence"/>
</dbReference>
<reference evidence="1 2" key="1">
    <citation type="journal article" date="2022" name="Front. Cell. Infect. Microbiol.">
        <title>The Genomes of Two Strains of Taenia crassiceps the Animal Model for the Study of Human Cysticercosis.</title>
        <authorList>
            <person name="Bobes R.J."/>
            <person name="Estrada K."/>
            <person name="Rios-Valencia D.G."/>
            <person name="Calderon-Gallegos A."/>
            <person name="de la Torre P."/>
            <person name="Carrero J.C."/>
            <person name="Sanchez-Flores A."/>
            <person name="Laclette J.P."/>
        </authorList>
    </citation>
    <scope>NUCLEOTIDE SEQUENCE [LARGE SCALE GENOMIC DNA]</scope>
    <source>
        <strain evidence="1">WFUcys</strain>
    </source>
</reference>
<dbReference type="EMBL" id="JAKROA010000003">
    <property type="protein sequence ID" value="KAL5108867.1"/>
    <property type="molecule type" value="Genomic_DNA"/>
</dbReference>
<evidence type="ECO:0000313" key="2">
    <source>
        <dbReference type="Proteomes" id="UP001651158"/>
    </source>
</evidence>
<name>A0ABR4QH11_9CEST</name>
<comment type="caution">
    <text evidence="1">The sequence shown here is derived from an EMBL/GenBank/DDBJ whole genome shotgun (WGS) entry which is preliminary data.</text>
</comment>